<evidence type="ECO:0000256" key="5">
    <source>
        <dbReference type="ARBA" id="ARBA00022692"/>
    </source>
</evidence>
<keyword evidence="12" id="KW-1185">Reference proteome</keyword>
<proteinExistence type="inferred from homology"/>
<dbReference type="RefSeq" id="WP_281488714.1">
    <property type="nucleotide sequence ID" value="NZ_JASATX010000003.1"/>
</dbReference>
<keyword evidence="4" id="KW-0997">Cell inner membrane</keyword>
<dbReference type="Proteomes" id="UP001321506">
    <property type="component" value="Unassembled WGS sequence"/>
</dbReference>
<evidence type="ECO:0000256" key="2">
    <source>
        <dbReference type="ARBA" id="ARBA00022448"/>
    </source>
</evidence>
<dbReference type="GO" id="GO:0015740">
    <property type="term" value="P:C4-dicarboxylate transport"/>
    <property type="evidence" value="ECO:0007669"/>
    <property type="project" value="TreeGrafter"/>
</dbReference>
<dbReference type="GO" id="GO:0005886">
    <property type="term" value="C:plasma membrane"/>
    <property type="evidence" value="ECO:0007669"/>
    <property type="project" value="UniProtKB-SubCell"/>
</dbReference>
<dbReference type="InterPro" id="IPR055348">
    <property type="entry name" value="DctQ"/>
</dbReference>
<evidence type="ECO:0000256" key="7">
    <source>
        <dbReference type="ARBA" id="ARBA00023136"/>
    </source>
</evidence>
<dbReference type="Pfam" id="PF04290">
    <property type="entry name" value="DctQ"/>
    <property type="match status" value="1"/>
</dbReference>
<evidence type="ECO:0000256" key="1">
    <source>
        <dbReference type="ARBA" id="ARBA00004429"/>
    </source>
</evidence>
<reference evidence="11 12" key="1">
    <citation type="submission" date="2023-04" db="EMBL/GenBank/DDBJ databases">
        <title>Klugiella caeni sp. nov. isolated from the sludge of biochemical tank.</title>
        <authorList>
            <person name="Geng K."/>
        </authorList>
    </citation>
    <scope>NUCLEOTIDE SEQUENCE [LARGE SCALE GENOMIC DNA]</scope>
    <source>
        <strain evidence="11 12">YN-L-19</strain>
    </source>
</reference>
<evidence type="ECO:0000313" key="12">
    <source>
        <dbReference type="Proteomes" id="UP001321506"/>
    </source>
</evidence>
<feature type="transmembrane region" description="Helical" evidence="9">
    <location>
        <begin position="110"/>
        <end position="132"/>
    </location>
</feature>
<feature type="transmembrane region" description="Helical" evidence="9">
    <location>
        <begin position="71"/>
        <end position="89"/>
    </location>
</feature>
<keyword evidence="2" id="KW-0813">Transport</keyword>
<evidence type="ECO:0000256" key="8">
    <source>
        <dbReference type="ARBA" id="ARBA00038436"/>
    </source>
</evidence>
<evidence type="ECO:0000256" key="4">
    <source>
        <dbReference type="ARBA" id="ARBA00022519"/>
    </source>
</evidence>
<name>A0AAW6T610_9MICO</name>
<dbReference type="AlphaFoldDB" id="A0AAW6T610"/>
<comment type="subcellular location">
    <subcellularLocation>
        <location evidence="1">Cell inner membrane</location>
        <topology evidence="1">Multi-pass membrane protein</topology>
    </subcellularLocation>
</comment>
<accession>A0AAW6T610</accession>
<dbReference type="InterPro" id="IPR007387">
    <property type="entry name" value="TRAP_DctQ"/>
</dbReference>
<dbReference type="PANTHER" id="PTHR35011">
    <property type="entry name" value="2,3-DIKETO-L-GULONATE TRAP TRANSPORTER SMALL PERMEASE PROTEIN YIAM"/>
    <property type="match status" value="1"/>
</dbReference>
<evidence type="ECO:0000313" key="11">
    <source>
        <dbReference type="EMBL" id="MDI2098924.1"/>
    </source>
</evidence>
<dbReference type="GO" id="GO:0022857">
    <property type="term" value="F:transmembrane transporter activity"/>
    <property type="evidence" value="ECO:0007669"/>
    <property type="project" value="TreeGrafter"/>
</dbReference>
<keyword evidence="5 9" id="KW-0812">Transmembrane</keyword>
<feature type="transmembrane region" description="Helical" evidence="9">
    <location>
        <begin position="152"/>
        <end position="174"/>
    </location>
</feature>
<feature type="domain" description="Tripartite ATP-independent periplasmic transporters DctQ component" evidence="10">
    <location>
        <begin position="48"/>
        <end position="176"/>
    </location>
</feature>
<keyword evidence="7 9" id="KW-0472">Membrane</keyword>
<protein>
    <submittedName>
        <fullName evidence="11">TRAP transporter small permease</fullName>
    </submittedName>
</protein>
<evidence type="ECO:0000256" key="3">
    <source>
        <dbReference type="ARBA" id="ARBA00022475"/>
    </source>
</evidence>
<evidence type="ECO:0000256" key="9">
    <source>
        <dbReference type="SAM" id="Phobius"/>
    </source>
</evidence>
<evidence type="ECO:0000256" key="6">
    <source>
        <dbReference type="ARBA" id="ARBA00022989"/>
    </source>
</evidence>
<comment type="similarity">
    <text evidence="8">Belongs to the TRAP transporter small permease family.</text>
</comment>
<dbReference type="PANTHER" id="PTHR35011:SF2">
    <property type="entry name" value="2,3-DIKETO-L-GULONATE TRAP TRANSPORTER SMALL PERMEASE PROTEIN YIAM"/>
    <property type="match status" value="1"/>
</dbReference>
<dbReference type="EMBL" id="JASATX010000003">
    <property type="protein sequence ID" value="MDI2098924.1"/>
    <property type="molecule type" value="Genomic_DNA"/>
</dbReference>
<organism evidence="11 12">
    <name type="scientific">Ruicaihuangia caeni</name>
    <dbReference type="NCBI Taxonomy" id="3042517"/>
    <lineage>
        <taxon>Bacteria</taxon>
        <taxon>Bacillati</taxon>
        <taxon>Actinomycetota</taxon>
        <taxon>Actinomycetes</taxon>
        <taxon>Micrococcales</taxon>
        <taxon>Microbacteriaceae</taxon>
        <taxon>Ruicaihuangia</taxon>
    </lineage>
</organism>
<sequence length="193" mass="20909">MTLDYEGDAPQEALDPGSPFYPETRSRAYGALVRAEVIVSCVLMVAVFFLILIQVFSRYVLNSPLPWSEELSRFLFIWLVFASATFVMARRRHISVVLFGSKRIGARAVSIAEALASVIVIAGCAVMAYGSIALVGASGRLNGPVTGLPMSIVYSICVVSYLLMAAHAVVNIVLALKYPKQFEDDVDLSRVGA</sequence>
<keyword evidence="6 9" id="KW-1133">Transmembrane helix</keyword>
<comment type="caution">
    <text evidence="11">The sequence shown here is derived from an EMBL/GenBank/DDBJ whole genome shotgun (WGS) entry which is preliminary data.</text>
</comment>
<feature type="transmembrane region" description="Helical" evidence="9">
    <location>
        <begin position="37"/>
        <end position="59"/>
    </location>
</feature>
<gene>
    <name evidence="11" type="ORF">QF206_08110</name>
</gene>
<keyword evidence="3" id="KW-1003">Cell membrane</keyword>
<evidence type="ECO:0000259" key="10">
    <source>
        <dbReference type="Pfam" id="PF04290"/>
    </source>
</evidence>